<dbReference type="PANTHER" id="PTHR10587:SF80">
    <property type="entry name" value="CHITOOLIGOSACCHARIDE DEACETYLASE"/>
    <property type="match status" value="1"/>
</dbReference>
<dbReference type="SUPFAM" id="SSF88713">
    <property type="entry name" value="Glycoside hydrolase/deacetylase"/>
    <property type="match status" value="1"/>
</dbReference>
<proteinExistence type="predicted"/>
<dbReference type="GO" id="GO:0016810">
    <property type="term" value="F:hydrolase activity, acting on carbon-nitrogen (but not peptide) bonds"/>
    <property type="evidence" value="ECO:0007669"/>
    <property type="project" value="InterPro"/>
</dbReference>
<dbReference type="InterPro" id="IPR002509">
    <property type="entry name" value="NODB_dom"/>
</dbReference>
<dbReference type="NCBIfam" id="TIGR02873">
    <property type="entry name" value="spore_ylxY"/>
    <property type="match status" value="1"/>
</dbReference>
<dbReference type="PROSITE" id="PS51677">
    <property type="entry name" value="NODB"/>
    <property type="match status" value="1"/>
</dbReference>
<evidence type="ECO:0000259" key="1">
    <source>
        <dbReference type="PROSITE" id="PS51677"/>
    </source>
</evidence>
<dbReference type="CDD" id="cd10950">
    <property type="entry name" value="CE4_BsYlxY_like"/>
    <property type="match status" value="1"/>
</dbReference>
<dbReference type="EMBL" id="JACXAI010000006">
    <property type="protein sequence ID" value="MBD1380060.1"/>
    <property type="molecule type" value="Genomic_DNA"/>
</dbReference>
<dbReference type="Proteomes" id="UP000626844">
    <property type="component" value="Unassembled WGS sequence"/>
</dbReference>
<dbReference type="Gene3D" id="3.20.20.370">
    <property type="entry name" value="Glycoside hydrolase/deacetylase"/>
    <property type="match status" value="1"/>
</dbReference>
<dbReference type="InterPro" id="IPR014228">
    <property type="entry name" value="Spore_polysacc_deacetyl_YlxY"/>
</dbReference>
<dbReference type="AlphaFoldDB" id="A0A926RWY3"/>
<organism evidence="2 3">
    <name type="scientific">Metabacillus arenae</name>
    <dbReference type="NCBI Taxonomy" id="2771434"/>
    <lineage>
        <taxon>Bacteria</taxon>
        <taxon>Bacillati</taxon>
        <taxon>Bacillota</taxon>
        <taxon>Bacilli</taxon>
        <taxon>Bacillales</taxon>
        <taxon>Bacillaceae</taxon>
        <taxon>Metabacillus</taxon>
    </lineage>
</organism>
<evidence type="ECO:0000313" key="3">
    <source>
        <dbReference type="Proteomes" id="UP000626844"/>
    </source>
</evidence>
<dbReference type="RefSeq" id="WP_191157266.1">
    <property type="nucleotide sequence ID" value="NZ_JACXAI010000006.1"/>
</dbReference>
<dbReference type="Pfam" id="PF01522">
    <property type="entry name" value="Polysacc_deac_1"/>
    <property type="match status" value="1"/>
</dbReference>
<evidence type="ECO:0000313" key="2">
    <source>
        <dbReference type="EMBL" id="MBD1380060.1"/>
    </source>
</evidence>
<feature type="domain" description="NodB homology" evidence="1">
    <location>
        <begin position="130"/>
        <end position="306"/>
    </location>
</feature>
<dbReference type="PANTHER" id="PTHR10587">
    <property type="entry name" value="GLYCOSYL TRANSFERASE-RELATED"/>
    <property type="match status" value="1"/>
</dbReference>
<reference evidence="2" key="1">
    <citation type="submission" date="2020-09" db="EMBL/GenBank/DDBJ databases">
        <title>A novel bacterium of genus Bacillus, isolated from South China Sea.</title>
        <authorList>
            <person name="Huang H."/>
            <person name="Mo K."/>
            <person name="Hu Y."/>
        </authorList>
    </citation>
    <scope>NUCLEOTIDE SEQUENCE</scope>
    <source>
        <strain evidence="2">IB182487</strain>
    </source>
</reference>
<gene>
    <name evidence="2" type="ORF">IC621_07455</name>
</gene>
<dbReference type="GO" id="GO:0016020">
    <property type="term" value="C:membrane"/>
    <property type="evidence" value="ECO:0007669"/>
    <property type="project" value="TreeGrafter"/>
</dbReference>
<name>A0A926RWY3_9BACI</name>
<dbReference type="GO" id="GO:0005975">
    <property type="term" value="P:carbohydrate metabolic process"/>
    <property type="evidence" value="ECO:0007669"/>
    <property type="project" value="InterPro"/>
</dbReference>
<protein>
    <submittedName>
        <fullName evidence="2">Polysaccharide deacetylase family protein</fullName>
    </submittedName>
</protein>
<comment type="caution">
    <text evidence="2">The sequence shown here is derived from an EMBL/GenBank/DDBJ whole genome shotgun (WGS) entry which is preliminary data.</text>
</comment>
<dbReference type="InterPro" id="IPR050248">
    <property type="entry name" value="Polysacc_deacetylase_ArnD"/>
</dbReference>
<keyword evidence="3" id="KW-1185">Reference proteome</keyword>
<dbReference type="InterPro" id="IPR011330">
    <property type="entry name" value="Glyco_hydro/deAcase_b/a-brl"/>
</dbReference>
<accession>A0A926RWY3</accession>
<sequence length="326" mass="36897">MRRFWIQTLGFLVILTISIGSIKNPYTHGYIEDLKGTTMAVANMETDLYSEISEKAKSYEVPAQDAQIHRVWKAIPGYNGLTVDIGASYKKMKNKKKFEEDLLVYKQVPPKIHLSDLPPQPIYRGHEDKPMVSFLINVAWGNEYLPDMLDVLNKHHVKATFFLEGRWVKENPDMARMIHDAGHLIGNHSYSHPDMSKLTREQIIKQLKNTNEIIKATTGVDVNWFAPPSGSFRQEVVDIADDMGMKTLLWSVDTVDWKKPQPSVLVDRVMKKVHNGGMILMHPTAPTASSLETLIIAIKEKGYSLGSVSSLLDEERISGSNNTEKH</sequence>